<dbReference type="GO" id="GO:0046872">
    <property type="term" value="F:metal ion binding"/>
    <property type="evidence" value="ECO:0007669"/>
    <property type="project" value="UniProtKB-KW"/>
</dbReference>
<keyword evidence="8" id="KW-0812">Transmembrane</keyword>
<keyword evidence="8" id="KW-0472">Membrane</keyword>
<sequence>MCIRCDISRRALLAGGGALAASAMTGIAHARIDPASMVPLIGPGYRPTDEDEKGLWQQVERVEEEVAGTNLLIKDEGVTGYVRDLIGKVGGPAAQDMRIYVLRIPEFNAVMFPTGFSIVFSGLLLRMRNEAQLAGVIAHESGHFLRRHMIRQWRDMRRKSDLFSIGAMAAGIGGAGTGVYLGDVVQLAQLGTLLSLFSYSRTLEAEADAMGARLIAETGYDPLEMSNTWQQLVGEMDRSARYRRKHRDRGYDLFSTHPAPETRMADLRATAAELRVPGRTYETGRARYLQAIDPIRQTILDDQVKLNDPGASQYVIETLAQDGWNGLLRFYEGEVWRLRNRDSQGDWQRAAQSYAIAVAYPDAPAEAFRWHGVALMKDGRRPEARAAFNRYLAMKPDAPDAPLVRQMAAGGMM</sequence>
<dbReference type="PANTHER" id="PTHR22726:SF1">
    <property type="entry name" value="METALLOENDOPEPTIDASE OMA1, MITOCHONDRIAL"/>
    <property type="match status" value="1"/>
</dbReference>
<keyword evidence="1 7" id="KW-0645">Protease</keyword>
<gene>
    <name evidence="11" type="ORF">H8M03_02695</name>
</gene>
<keyword evidence="12" id="KW-1185">Reference proteome</keyword>
<comment type="cofactor">
    <cofactor evidence="7">
        <name>Zn(2+)</name>
        <dbReference type="ChEBI" id="CHEBI:29105"/>
    </cofactor>
    <text evidence="7">Binds 1 zinc ion per subunit.</text>
</comment>
<feature type="domain" description="Peptidase M48" evidence="10">
    <location>
        <begin position="80"/>
        <end position="270"/>
    </location>
</feature>
<dbReference type="InterPro" id="IPR051156">
    <property type="entry name" value="Mito/Outer_Membr_Metalloprot"/>
</dbReference>
<evidence type="ECO:0000256" key="3">
    <source>
        <dbReference type="ARBA" id="ARBA00022801"/>
    </source>
</evidence>
<reference evidence="11 12" key="1">
    <citation type="submission" date="2020-08" db="EMBL/GenBank/DDBJ databases">
        <title>Sphingomonas sp. sand1-3 16S ribosomal RNA gene Genome sequencing and assembly.</title>
        <authorList>
            <person name="Kang M."/>
        </authorList>
    </citation>
    <scope>NUCLEOTIDE SEQUENCE [LARGE SCALE GENOMIC DNA]</scope>
    <source>
        <strain evidence="12">sand1-3</strain>
    </source>
</reference>
<keyword evidence="5 7" id="KW-0482">Metalloprotease</keyword>
<dbReference type="Pfam" id="PF01435">
    <property type="entry name" value="Peptidase_M48"/>
    <property type="match status" value="1"/>
</dbReference>
<dbReference type="InterPro" id="IPR001915">
    <property type="entry name" value="Peptidase_M48"/>
</dbReference>
<keyword evidence="3 7" id="KW-0378">Hydrolase</keyword>
<dbReference type="PANTHER" id="PTHR22726">
    <property type="entry name" value="METALLOENDOPEPTIDASE OMA1"/>
    <property type="match status" value="1"/>
</dbReference>
<dbReference type="GO" id="GO:0051603">
    <property type="term" value="P:proteolysis involved in protein catabolic process"/>
    <property type="evidence" value="ECO:0007669"/>
    <property type="project" value="TreeGrafter"/>
</dbReference>
<dbReference type="RefSeq" id="WP_187480226.1">
    <property type="nucleotide sequence ID" value="NZ_CP060697.1"/>
</dbReference>
<dbReference type="SUPFAM" id="SSF48452">
    <property type="entry name" value="TPR-like"/>
    <property type="match status" value="1"/>
</dbReference>
<dbReference type="KEGG" id="ssau:H8M03_02695"/>
<dbReference type="CDD" id="cd07324">
    <property type="entry name" value="M48C_Oma1-like"/>
    <property type="match status" value="1"/>
</dbReference>
<keyword evidence="8" id="KW-1133">Transmembrane helix</keyword>
<evidence type="ECO:0000256" key="9">
    <source>
        <dbReference type="SAM" id="SignalP"/>
    </source>
</evidence>
<dbReference type="AlphaFoldDB" id="A0A7G9L3S2"/>
<keyword evidence="4 7" id="KW-0862">Zinc</keyword>
<dbReference type="Gene3D" id="1.25.40.10">
    <property type="entry name" value="Tetratricopeptide repeat domain"/>
    <property type="match status" value="1"/>
</dbReference>
<dbReference type="InterPro" id="IPR006311">
    <property type="entry name" value="TAT_signal"/>
</dbReference>
<proteinExistence type="inferred from homology"/>
<name>A0A7G9L3S2_9SPHN</name>
<evidence type="ECO:0000313" key="12">
    <source>
        <dbReference type="Proteomes" id="UP000515861"/>
    </source>
</evidence>
<evidence type="ECO:0000259" key="10">
    <source>
        <dbReference type="Pfam" id="PF01435"/>
    </source>
</evidence>
<feature type="transmembrane region" description="Helical" evidence="8">
    <location>
        <begin position="162"/>
        <end position="182"/>
    </location>
</feature>
<protein>
    <submittedName>
        <fullName evidence="11">M48 family metalloprotease</fullName>
    </submittedName>
</protein>
<accession>A0A7G9L3S2</accession>
<evidence type="ECO:0000256" key="7">
    <source>
        <dbReference type="RuleBase" id="RU003983"/>
    </source>
</evidence>
<dbReference type="PROSITE" id="PS51318">
    <property type="entry name" value="TAT"/>
    <property type="match status" value="1"/>
</dbReference>
<dbReference type="Proteomes" id="UP000515861">
    <property type="component" value="Chromosome"/>
</dbReference>
<feature type="signal peptide" evidence="9">
    <location>
        <begin position="1"/>
        <end position="20"/>
    </location>
</feature>
<dbReference type="InterPro" id="IPR011990">
    <property type="entry name" value="TPR-like_helical_dom_sf"/>
</dbReference>
<dbReference type="Gene3D" id="3.30.2010.10">
    <property type="entry name" value="Metalloproteases ('zincins'), catalytic domain"/>
    <property type="match status" value="1"/>
</dbReference>
<dbReference type="GO" id="GO:0004222">
    <property type="term" value="F:metalloendopeptidase activity"/>
    <property type="evidence" value="ECO:0007669"/>
    <property type="project" value="InterPro"/>
</dbReference>
<organism evidence="11 12">
    <name type="scientific">Sphingomonas sabuli</name>
    <dbReference type="NCBI Taxonomy" id="2764186"/>
    <lineage>
        <taxon>Bacteria</taxon>
        <taxon>Pseudomonadati</taxon>
        <taxon>Pseudomonadota</taxon>
        <taxon>Alphaproteobacteria</taxon>
        <taxon>Sphingomonadales</taxon>
        <taxon>Sphingomonadaceae</taxon>
        <taxon>Sphingomonas</taxon>
    </lineage>
</organism>
<comment type="similarity">
    <text evidence="7">Belongs to the peptidase M48 family.</text>
</comment>
<dbReference type="InterPro" id="IPR019734">
    <property type="entry name" value="TPR_rpt"/>
</dbReference>
<dbReference type="PROSITE" id="PS50005">
    <property type="entry name" value="TPR"/>
    <property type="match status" value="1"/>
</dbReference>
<evidence type="ECO:0000256" key="2">
    <source>
        <dbReference type="ARBA" id="ARBA00022723"/>
    </source>
</evidence>
<evidence type="ECO:0000256" key="4">
    <source>
        <dbReference type="ARBA" id="ARBA00022833"/>
    </source>
</evidence>
<keyword evidence="2" id="KW-0479">Metal-binding</keyword>
<feature type="repeat" description="TPR" evidence="6">
    <location>
        <begin position="365"/>
        <end position="398"/>
    </location>
</feature>
<evidence type="ECO:0000313" key="11">
    <source>
        <dbReference type="EMBL" id="QNM83271.1"/>
    </source>
</evidence>
<keyword evidence="9" id="KW-0732">Signal</keyword>
<evidence type="ECO:0000256" key="6">
    <source>
        <dbReference type="PROSITE-ProRule" id="PRU00339"/>
    </source>
</evidence>
<feature type="chain" id="PRO_5028857486" evidence="9">
    <location>
        <begin position="21"/>
        <end position="413"/>
    </location>
</feature>
<evidence type="ECO:0000256" key="1">
    <source>
        <dbReference type="ARBA" id="ARBA00022670"/>
    </source>
</evidence>
<dbReference type="GO" id="GO:0016020">
    <property type="term" value="C:membrane"/>
    <property type="evidence" value="ECO:0007669"/>
    <property type="project" value="TreeGrafter"/>
</dbReference>
<evidence type="ECO:0000256" key="8">
    <source>
        <dbReference type="SAM" id="Phobius"/>
    </source>
</evidence>
<dbReference type="EMBL" id="CP060697">
    <property type="protein sequence ID" value="QNM83271.1"/>
    <property type="molecule type" value="Genomic_DNA"/>
</dbReference>
<evidence type="ECO:0000256" key="5">
    <source>
        <dbReference type="ARBA" id="ARBA00023049"/>
    </source>
</evidence>
<keyword evidence="6" id="KW-0802">TPR repeat</keyword>